<dbReference type="PANTHER" id="PTHR33841">
    <property type="entry name" value="DNA METHYLTRANSFERASE YEEA-RELATED"/>
    <property type="match status" value="1"/>
</dbReference>
<organism evidence="9 10">
    <name type="scientific">Methanosarcina barkeri 3</name>
    <dbReference type="NCBI Taxonomy" id="1434107"/>
    <lineage>
        <taxon>Archaea</taxon>
        <taxon>Methanobacteriati</taxon>
        <taxon>Methanobacteriota</taxon>
        <taxon>Stenosarchaea group</taxon>
        <taxon>Methanomicrobia</taxon>
        <taxon>Methanosarcinales</taxon>
        <taxon>Methanosarcinaceae</taxon>
        <taxon>Methanosarcina</taxon>
    </lineage>
</organism>
<proteinExistence type="predicted"/>
<gene>
    <name evidence="9" type="ORF">MSBR3_0862</name>
</gene>
<dbReference type="InterPro" id="IPR002052">
    <property type="entry name" value="DNA_methylase_N6_adenine_CS"/>
</dbReference>
<dbReference type="Proteomes" id="UP000033066">
    <property type="component" value="Chromosome"/>
</dbReference>
<dbReference type="GO" id="GO:0009307">
    <property type="term" value="P:DNA restriction-modification system"/>
    <property type="evidence" value="ECO:0007669"/>
    <property type="project" value="UniProtKB-KW"/>
</dbReference>
<evidence type="ECO:0000313" key="10">
    <source>
        <dbReference type="Proteomes" id="UP000033066"/>
    </source>
</evidence>
<dbReference type="Gene3D" id="3.40.50.150">
    <property type="entry name" value="Vaccinia Virus protein VP39"/>
    <property type="match status" value="1"/>
</dbReference>
<evidence type="ECO:0000256" key="5">
    <source>
        <dbReference type="ARBA" id="ARBA00022747"/>
    </source>
</evidence>
<keyword evidence="2 9" id="KW-0489">Methyltransferase</keyword>
<feature type="domain" description="Type II methyltransferase M.TaqI-like" evidence="8">
    <location>
        <begin position="129"/>
        <end position="233"/>
    </location>
</feature>
<dbReference type="STRING" id="1434107.MSBR3_0862"/>
<dbReference type="PROSITE" id="PS00092">
    <property type="entry name" value="N6_MTASE"/>
    <property type="match status" value="1"/>
</dbReference>
<evidence type="ECO:0000256" key="2">
    <source>
        <dbReference type="ARBA" id="ARBA00022603"/>
    </source>
</evidence>
<keyword evidence="4" id="KW-0949">S-adenosyl-L-methionine</keyword>
<dbReference type="OrthoDB" id="45790at2157"/>
<dbReference type="GeneID" id="24788357"/>
<comment type="catalytic activity">
    <reaction evidence="7">
        <text>a 2'-deoxyadenosine in DNA + S-adenosyl-L-methionine = an N(6)-methyl-2'-deoxyadenosine in DNA + S-adenosyl-L-homocysteine + H(+)</text>
        <dbReference type="Rhea" id="RHEA:15197"/>
        <dbReference type="Rhea" id="RHEA-COMP:12418"/>
        <dbReference type="Rhea" id="RHEA-COMP:12419"/>
        <dbReference type="ChEBI" id="CHEBI:15378"/>
        <dbReference type="ChEBI" id="CHEBI:57856"/>
        <dbReference type="ChEBI" id="CHEBI:59789"/>
        <dbReference type="ChEBI" id="CHEBI:90615"/>
        <dbReference type="ChEBI" id="CHEBI:90616"/>
        <dbReference type="EC" id="2.1.1.72"/>
    </reaction>
</comment>
<accession>A0A0E3WW92</accession>
<dbReference type="Pfam" id="PF07669">
    <property type="entry name" value="Eco57I"/>
    <property type="match status" value="1"/>
</dbReference>
<name>A0A0E3WW92_METBA</name>
<dbReference type="PRINTS" id="PR00507">
    <property type="entry name" value="N12N6MTFRASE"/>
</dbReference>
<evidence type="ECO:0000256" key="6">
    <source>
        <dbReference type="ARBA" id="ARBA00023125"/>
    </source>
</evidence>
<dbReference type="EMBL" id="CP009517">
    <property type="protein sequence ID" value="AKB81440.1"/>
    <property type="molecule type" value="Genomic_DNA"/>
</dbReference>
<dbReference type="InterPro" id="IPR029063">
    <property type="entry name" value="SAM-dependent_MTases_sf"/>
</dbReference>
<dbReference type="KEGG" id="mbak:MSBR3_0862"/>
<dbReference type="RefSeq" id="WP_048106783.1">
    <property type="nucleotide sequence ID" value="NZ_CP009517.1"/>
</dbReference>
<dbReference type="InterPro" id="IPR011639">
    <property type="entry name" value="MethylTrfase_TaqI-like_dom"/>
</dbReference>
<evidence type="ECO:0000256" key="3">
    <source>
        <dbReference type="ARBA" id="ARBA00022679"/>
    </source>
</evidence>
<sequence length="493" mass="57449">MEMPRKKENCSLLDYSVELSDSFRKIYSVEKRKEKGQFFTNKKVASFMASLLDLRHAEIKLLDPGAGTGILSAAICDRIILESKNKLNLTIDCYEQDSEVVPYLECLMSECKNVFEKHGHELSFNIYESNFILDNANHYKRKYDLAISNPPYYKLRKDSAESLAVDHLKLDSPNIYSLFMLIVAKMLKKNGEMIFIVPRSFCSGLHFKKTRRWLVENLHFENIHLFKSRTNIFDDNEVHQENIIFKAIKKFPGERGTVVSSSYSKEFEDFFKIEATFSDIIFSKNGENYIRIPTSEKDLKIIRIVDSWEHKLEDFGMTVSTGKVVDFRTKENLREDYSEKDCVPLIWLQNLEKNGVNLNPENFNKKRGINVNKKTSRVLIPVKNYVLMKRLTSKCSKKRIFAAPFLRKEFKNFKLVGFENHLNYICGINRDLDVNEVNCLCAFLTSDIVDEYFRIINGSTQVNASELLKMPLPKYDLMYKLANVRNLDEVQDM</sequence>
<reference evidence="9" key="1">
    <citation type="submission" date="2014-07" db="EMBL/GenBank/DDBJ databases">
        <title>Methanogenic archaea and the global carbon cycle.</title>
        <authorList>
            <person name="Henriksen J.R."/>
            <person name="Luke J."/>
            <person name="Reinhart S."/>
            <person name="Benedict M.N."/>
            <person name="Youngblut N.D."/>
            <person name="Metcalf M.E."/>
            <person name="Whitaker R.J."/>
            <person name="Metcalf W.W."/>
        </authorList>
    </citation>
    <scope>NUCLEOTIDE SEQUENCE [LARGE SCALE GENOMIC DNA]</scope>
    <source>
        <strain evidence="9">3</strain>
    </source>
</reference>
<dbReference type="GO" id="GO:0009007">
    <property type="term" value="F:site-specific DNA-methyltransferase (adenine-specific) activity"/>
    <property type="evidence" value="ECO:0007669"/>
    <property type="project" value="UniProtKB-EC"/>
</dbReference>
<protein>
    <recommendedName>
        <fullName evidence="1">site-specific DNA-methyltransferase (adenine-specific)</fullName>
        <ecNumber evidence="1">2.1.1.72</ecNumber>
    </recommendedName>
</protein>
<keyword evidence="5" id="KW-0680">Restriction system</keyword>
<dbReference type="REBASE" id="109299">
    <property type="entry name" value="M.Mba3ORF862P"/>
</dbReference>
<evidence type="ECO:0000256" key="7">
    <source>
        <dbReference type="ARBA" id="ARBA00047942"/>
    </source>
</evidence>
<dbReference type="EC" id="2.1.1.72" evidence="1"/>
<dbReference type="PATRIC" id="fig|1434107.4.peg.1140"/>
<dbReference type="InterPro" id="IPR050953">
    <property type="entry name" value="N4_N6_ade-DNA_methylase"/>
</dbReference>
<evidence type="ECO:0000259" key="8">
    <source>
        <dbReference type="Pfam" id="PF07669"/>
    </source>
</evidence>
<keyword evidence="6" id="KW-0238">DNA-binding</keyword>
<evidence type="ECO:0000256" key="1">
    <source>
        <dbReference type="ARBA" id="ARBA00011900"/>
    </source>
</evidence>
<evidence type="ECO:0000313" key="9">
    <source>
        <dbReference type="EMBL" id="AKB81440.1"/>
    </source>
</evidence>
<dbReference type="HOGENOM" id="CLU_025185_0_0_2"/>
<dbReference type="PANTHER" id="PTHR33841:SF6">
    <property type="entry name" value="TYPE II METHYLTRANSFERASE M.HINDII"/>
    <property type="match status" value="1"/>
</dbReference>
<evidence type="ECO:0000256" key="4">
    <source>
        <dbReference type="ARBA" id="ARBA00022691"/>
    </source>
</evidence>
<keyword evidence="10" id="KW-1185">Reference proteome</keyword>
<keyword evidence="3 9" id="KW-0808">Transferase</keyword>
<dbReference type="SUPFAM" id="SSF53335">
    <property type="entry name" value="S-adenosyl-L-methionine-dependent methyltransferases"/>
    <property type="match status" value="1"/>
</dbReference>
<dbReference type="AlphaFoldDB" id="A0A0E3WW92"/>
<dbReference type="GO" id="GO:0032259">
    <property type="term" value="P:methylation"/>
    <property type="evidence" value="ECO:0007669"/>
    <property type="project" value="UniProtKB-KW"/>
</dbReference>
<dbReference type="GO" id="GO:0003677">
    <property type="term" value="F:DNA binding"/>
    <property type="evidence" value="ECO:0007669"/>
    <property type="project" value="UniProtKB-KW"/>
</dbReference>